<dbReference type="Pfam" id="PF00611">
    <property type="entry name" value="FCH"/>
    <property type="match status" value="1"/>
</dbReference>
<dbReference type="Pfam" id="PF00018">
    <property type="entry name" value="SH3_1"/>
    <property type="match status" value="1"/>
</dbReference>
<feature type="compositionally biased region" description="Polar residues" evidence="8">
    <location>
        <begin position="497"/>
        <end position="515"/>
    </location>
</feature>
<evidence type="ECO:0000256" key="8">
    <source>
        <dbReference type="SAM" id="MobiDB-lite"/>
    </source>
</evidence>
<dbReference type="GO" id="GO:0106006">
    <property type="term" value="F:cytoskeletal protein-membrane anchor activity"/>
    <property type="evidence" value="ECO:0007669"/>
    <property type="project" value="UniProtKB-ARBA"/>
</dbReference>
<dbReference type="SMART" id="SM00326">
    <property type="entry name" value="SH3"/>
    <property type="match status" value="1"/>
</dbReference>
<keyword evidence="2 6" id="KW-0728">SH3 domain</keyword>
<dbReference type="Gene3D" id="2.30.30.40">
    <property type="entry name" value="SH3 Domains"/>
    <property type="match status" value="1"/>
</dbReference>
<feature type="compositionally biased region" description="Polar residues" evidence="8">
    <location>
        <begin position="668"/>
        <end position="681"/>
    </location>
</feature>
<evidence type="ECO:0000256" key="4">
    <source>
        <dbReference type="ARBA" id="ARBA00022553"/>
    </source>
</evidence>
<evidence type="ECO:0000256" key="2">
    <source>
        <dbReference type="ARBA" id="ARBA00022443"/>
    </source>
</evidence>
<dbReference type="PRINTS" id="PR00499">
    <property type="entry name" value="P67PHOX"/>
</dbReference>
<dbReference type="Proteomes" id="UP000094444">
    <property type="component" value="Unassembled WGS sequence"/>
</dbReference>
<evidence type="ECO:0000256" key="6">
    <source>
        <dbReference type="PROSITE-ProRule" id="PRU00192"/>
    </source>
</evidence>
<protein>
    <submittedName>
        <fullName evidence="11">SH3 domain-containing protein</fullName>
    </submittedName>
</protein>
<evidence type="ECO:0000313" key="12">
    <source>
        <dbReference type="Proteomes" id="UP000094444"/>
    </source>
</evidence>
<dbReference type="PRINTS" id="PR00452">
    <property type="entry name" value="SH3DOMAIN"/>
</dbReference>
<evidence type="ECO:0000313" key="11">
    <source>
        <dbReference type="EMBL" id="POS76693.1"/>
    </source>
</evidence>
<dbReference type="PANTHER" id="PTHR23065">
    <property type="entry name" value="PROLINE-SERINE-THREONINE PHOSPHATASE INTERACTING PROTEIN 1"/>
    <property type="match status" value="1"/>
</dbReference>
<comment type="caution">
    <text evidence="11">The sequence shown here is derived from an EMBL/GenBank/DDBJ whole genome shotgun (WGS) entry which is preliminary data.</text>
</comment>
<evidence type="ECO:0000256" key="3">
    <source>
        <dbReference type="ARBA" id="ARBA00022490"/>
    </source>
</evidence>
<feature type="compositionally biased region" description="Polar residues" evidence="8">
    <location>
        <begin position="345"/>
        <end position="355"/>
    </location>
</feature>
<dbReference type="InParanoid" id="A0A2P5I2G1"/>
<organism evidence="11 12">
    <name type="scientific">Diaporthe helianthi</name>
    <dbReference type="NCBI Taxonomy" id="158607"/>
    <lineage>
        <taxon>Eukaryota</taxon>
        <taxon>Fungi</taxon>
        <taxon>Dikarya</taxon>
        <taxon>Ascomycota</taxon>
        <taxon>Pezizomycotina</taxon>
        <taxon>Sordariomycetes</taxon>
        <taxon>Sordariomycetidae</taxon>
        <taxon>Diaporthales</taxon>
        <taxon>Diaporthaceae</taxon>
        <taxon>Diaporthe</taxon>
    </lineage>
</organism>
<feature type="compositionally biased region" description="Polar residues" evidence="8">
    <location>
        <begin position="381"/>
        <end position="395"/>
    </location>
</feature>
<reference evidence="11" key="1">
    <citation type="submission" date="2017-09" db="EMBL/GenBank/DDBJ databases">
        <title>Polyketide synthases of a Diaporthe helianthi virulent isolate.</title>
        <authorList>
            <person name="Baroncelli R."/>
        </authorList>
    </citation>
    <scope>NUCLEOTIDE SEQUENCE [LARGE SCALE GENOMIC DNA]</scope>
    <source>
        <strain evidence="11">7/96</strain>
    </source>
</reference>
<dbReference type="Gene3D" id="1.20.1270.60">
    <property type="entry name" value="Arfaptin homology (AH) domain/BAR domain"/>
    <property type="match status" value="1"/>
</dbReference>
<evidence type="ECO:0000256" key="7">
    <source>
        <dbReference type="PROSITE-ProRule" id="PRU01077"/>
    </source>
</evidence>
<feature type="domain" description="SH3" evidence="9">
    <location>
        <begin position="913"/>
        <end position="973"/>
    </location>
</feature>
<dbReference type="InterPro" id="IPR001452">
    <property type="entry name" value="SH3_domain"/>
</dbReference>
<sequence>MPSPTSEGPTVTLSFANNFWGKDDAGVPPMLERMHAAKQTCDELRSFYATRASIEDEYARKLLSLCRKSLGSQEMGSLKTSLDTVRGELEGMAKQHQNNAAQMKSELEEPLAAFAGGMKERRKIVQNTIEKLLKTKQQQTALVNKVSGMLILPDMLSSYFQHANINADTSQTRDRYEQECLKIKGYLAQGHMVMGQEERKNKAKLEKTQISLATSNTEYEAAVKALEETTARWNREWKAAADKFQDLEEERLDFTKSSLWTFANIASTVCVSDDASCEKVRLSLEKMEVEKDIMTFIRERGTGQEIPDAPKYINFCRGDAETPMEEEGDEAYSVAQFPRSINPAFRSSSPQPSTYESHHDPSNALAKELGHDFGAPGTKGRTITPQRLAQQSSEPRSSRDLPRDLQRPQPPEVSANSTRLQKMSRDSYGSQKPNEAQFDPNEFAPVPHDPYPMDGMTMLCRTGNPGNPTGSDLGSQVSSATSGSDRPTSRDEHSDYSAPTSYSSRDPMSGKSSPVKQDAPPGSPATGGDRKLKTRRSGFFQNHSPFSRRKSTRDAREVPSSNRNSWQYGNSRASSDRDIPQNLLPDRSVASPDPIDPNADVAINIGENVLPVKLPGRQKSAPEPETVEDDPIAQALAELKGVTLGKQSSVRMSADHYHGIATPAPGSQPFSRSVPSLSGNNAAAAGMRGTPPPSYDQPVHSRLGVPSPAVTSKAMKQTSQKYTQQTRSLFSADRPSSGGYRSPSRPPTRGNDMPRAASPAPPRSASPLPAMNNRAVSPNPYTASHRGSMDSRHGSVQMDARNSAQGYYGRNTPNDVPRSASPLPPRDYGRPASRAGSSYSAYPGGDVSRGMSPAPTDDSYGGSTRGRRGRPGTSQGNRAMGLYEPPGAVAPASRPRSKSVADGGRQYTQDGRMILHFARAMYMYQAAIPEELGFNKGDILAVLRHQDDGWWEAEVHGGNGQSGLVPSNYLQAI</sequence>
<feature type="region of interest" description="Disordered" evidence="8">
    <location>
        <begin position="342"/>
        <end position="600"/>
    </location>
</feature>
<evidence type="ECO:0000256" key="1">
    <source>
        <dbReference type="ARBA" id="ARBA00004245"/>
    </source>
</evidence>
<keyword evidence="7" id="KW-0175">Coiled coil</keyword>
<dbReference type="EMBL" id="MAVT02000342">
    <property type="protein sequence ID" value="POS76693.1"/>
    <property type="molecule type" value="Genomic_DNA"/>
</dbReference>
<feature type="compositionally biased region" description="Polar residues" evidence="8">
    <location>
        <begin position="414"/>
        <end position="434"/>
    </location>
</feature>
<keyword evidence="5" id="KW-0206">Cytoskeleton</keyword>
<proteinExistence type="predicted"/>
<dbReference type="InterPro" id="IPR027267">
    <property type="entry name" value="AH/BAR_dom_sf"/>
</dbReference>
<feature type="compositionally biased region" description="Polar residues" evidence="8">
    <location>
        <begin position="559"/>
        <end position="573"/>
    </location>
</feature>
<evidence type="ECO:0000259" key="10">
    <source>
        <dbReference type="PROSITE" id="PS51741"/>
    </source>
</evidence>
<dbReference type="SUPFAM" id="SSF103657">
    <property type="entry name" value="BAR/IMD domain-like"/>
    <property type="match status" value="1"/>
</dbReference>
<evidence type="ECO:0000259" key="9">
    <source>
        <dbReference type="PROSITE" id="PS50002"/>
    </source>
</evidence>
<keyword evidence="3" id="KW-0963">Cytoplasm</keyword>
<feature type="domain" description="F-BAR" evidence="10">
    <location>
        <begin position="13"/>
        <end position="292"/>
    </location>
</feature>
<evidence type="ECO:0000256" key="5">
    <source>
        <dbReference type="ARBA" id="ARBA00023212"/>
    </source>
</evidence>
<dbReference type="GO" id="GO:0009898">
    <property type="term" value="C:cytoplasmic side of plasma membrane"/>
    <property type="evidence" value="ECO:0007669"/>
    <property type="project" value="TreeGrafter"/>
</dbReference>
<dbReference type="GO" id="GO:0005543">
    <property type="term" value="F:phospholipid binding"/>
    <property type="evidence" value="ECO:0007669"/>
    <property type="project" value="UniProtKB-ARBA"/>
</dbReference>
<dbReference type="PANTHER" id="PTHR23065:SF7">
    <property type="entry name" value="NOSTRIN, ISOFORM H"/>
    <property type="match status" value="1"/>
</dbReference>
<dbReference type="OrthoDB" id="27823at2759"/>
<comment type="subcellular location">
    <subcellularLocation>
        <location evidence="1">Cytoplasm</location>
        <location evidence="1">Cytoskeleton</location>
    </subcellularLocation>
</comment>
<dbReference type="CDD" id="cd07651">
    <property type="entry name" value="F-BAR_PombeCdc15_like"/>
    <property type="match status" value="1"/>
</dbReference>
<accession>A0A2P5I2G1</accession>
<gene>
    <name evidence="11" type="ORF">DHEL01_v204911</name>
</gene>
<dbReference type="STRING" id="158607.A0A2P5I2G1"/>
<feature type="compositionally biased region" description="Basic and acidic residues" evidence="8">
    <location>
        <begin position="396"/>
        <end position="406"/>
    </location>
</feature>
<feature type="compositionally biased region" description="Polar residues" evidence="8">
    <location>
        <begin position="464"/>
        <end position="486"/>
    </location>
</feature>
<dbReference type="AlphaFoldDB" id="A0A2P5I2G1"/>
<feature type="compositionally biased region" description="Low complexity" evidence="8">
    <location>
        <begin position="734"/>
        <end position="758"/>
    </location>
</feature>
<dbReference type="InterPro" id="IPR031160">
    <property type="entry name" value="F_BAR_dom"/>
</dbReference>
<feature type="compositionally biased region" description="Polar residues" evidence="8">
    <location>
        <begin position="714"/>
        <end position="729"/>
    </location>
</feature>
<name>A0A2P5I2G1_DIAHE</name>
<feature type="region of interest" description="Disordered" evidence="8">
    <location>
        <begin position="658"/>
        <end position="905"/>
    </location>
</feature>
<dbReference type="SUPFAM" id="SSF50044">
    <property type="entry name" value="SH3-domain"/>
    <property type="match status" value="1"/>
</dbReference>
<dbReference type="InterPro" id="IPR036028">
    <property type="entry name" value="SH3-like_dom_sf"/>
</dbReference>
<dbReference type="GO" id="GO:1903475">
    <property type="term" value="P:mitotic actomyosin contractile ring assembly"/>
    <property type="evidence" value="ECO:0007669"/>
    <property type="project" value="UniProtKB-ARBA"/>
</dbReference>
<dbReference type="FunFam" id="1.20.1270.60:FF:000045">
    <property type="entry name" value="Cell division control protein"/>
    <property type="match status" value="1"/>
</dbReference>
<keyword evidence="12" id="KW-1185">Reference proteome</keyword>
<keyword evidence="4" id="KW-0597">Phosphoprotein</keyword>
<dbReference type="GO" id="GO:0120104">
    <property type="term" value="C:mitotic actomyosin contractile ring, proximal layer"/>
    <property type="evidence" value="ECO:0007669"/>
    <property type="project" value="UniProtKB-ARBA"/>
</dbReference>
<dbReference type="PROSITE" id="PS50002">
    <property type="entry name" value="SH3"/>
    <property type="match status" value="1"/>
</dbReference>
<dbReference type="PROSITE" id="PS51741">
    <property type="entry name" value="F_BAR"/>
    <property type="match status" value="1"/>
</dbReference>
<dbReference type="CDD" id="cd00174">
    <property type="entry name" value="SH3"/>
    <property type="match status" value="1"/>
</dbReference>
<dbReference type="SMART" id="SM00055">
    <property type="entry name" value="FCH"/>
    <property type="match status" value="1"/>
</dbReference>
<dbReference type="FunFam" id="2.30.30.40:FF:000164">
    <property type="entry name" value="Cell division control protein"/>
    <property type="match status" value="1"/>
</dbReference>
<dbReference type="InterPro" id="IPR001060">
    <property type="entry name" value="FCH_dom"/>
</dbReference>